<evidence type="ECO:0008006" key="4">
    <source>
        <dbReference type="Google" id="ProtNLM"/>
    </source>
</evidence>
<name>A0AAX3EE85_PAEUR</name>
<organism evidence="2 3">
    <name type="scientific">Paenarthrobacter ureafaciens</name>
    <dbReference type="NCBI Taxonomy" id="37931"/>
    <lineage>
        <taxon>Bacteria</taxon>
        <taxon>Bacillati</taxon>
        <taxon>Actinomycetota</taxon>
        <taxon>Actinomycetes</taxon>
        <taxon>Micrococcales</taxon>
        <taxon>Micrococcaceae</taxon>
        <taxon>Paenarthrobacter</taxon>
    </lineage>
</organism>
<evidence type="ECO:0000313" key="2">
    <source>
        <dbReference type="EMBL" id="UYV96259.1"/>
    </source>
</evidence>
<dbReference type="RefSeq" id="WP_139126771.1">
    <property type="nucleotide sequence ID" value="NZ_CP014574.1"/>
</dbReference>
<evidence type="ECO:0000313" key="3">
    <source>
        <dbReference type="Proteomes" id="UP001163293"/>
    </source>
</evidence>
<keyword evidence="1" id="KW-0472">Membrane</keyword>
<dbReference type="AlphaFoldDB" id="A0AAX3EE85"/>
<protein>
    <recommendedName>
        <fullName evidence="4">Pilus assembly protein</fullName>
    </recommendedName>
</protein>
<sequence>MLRLVEDETGSAAVEFLLLSVMLMVPVVYFIVTIGQIQAGMFAVVAAADQAAKVFVSEPEPGQALAAAEEAVAVALGDYGYTAEAVTVDVSCDRPQCPSPGATVSVSVHLSVHLPMVPFGDVLKLDAAHLDASATQKAGRFR</sequence>
<dbReference type="GeneID" id="79884351"/>
<proteinExistence type="predicted"/>
<gene>
    <name evidence="2" type="ORF">NL394_14435</name>
</gene>
<feature type="transmembrane region" description="Helical" evidence="1">
    <location>
        <begin position="12"/>
        <end position="32"/>
    </location>
</feature>
<keyword evidence="1" id="KW-1133">Transmembrane helix</keyword>
<keyword evidence="3" id="KW-1185">Reference proteome</keyword>
<accession>A0AAX3EE85</accession>
<dbReference type="Proteomes" id="UP001163293">
    <property type="component" value="Chromosome"/>
</dbReference>
<keyword evidence="1" id="KW-0812">Transmembrane</keyword>
<reference evidence="2" key="1">
    <citation type="submission" date="2022-07" db="EMBL/GenBank/DDBJ databases">
        <authorList>
            <person name="Wu T."/>
        </authorList>
    </citation>
    <scope>NUCLEOTIDE SEQUENCE</scope>
    <source>
        <strain evidence="2">SD-1</strain>
    </source>
</reference>
<evidence type="ECO:0000256" key="1">
    <source>
        <dbReference type="SAM" id="Phobius"/>
    </source>
</evidence>
<dbReference type="EMBL" id="CP101185">
    <property type="protein sequence ID" value="UYV96259.1"/>
    <property type="molecule type" value="Genomic_DNA"/>
</dbReference>